<protein>
    <recommendedName>
        <fullName evidence="2">DUS-like FMN-binding domain-containing protein</fullName>
    </recommendedName>
</protein>
<dbReference type="STRING" id="133385.A0A2T9YTY9"/>
<dbReference type="PANTHER" id="PTHR45936:SF1">
    <property type="entry name" value="TRNA-DIHYDROURIDINE(20) SYNTHASE [NAD(P)+]-LIKE"/>
    <property type="match status" value="1"/>
</dbReference>
<proteinExistence type="predicted"/>
<feature type="domain" description="DUS-like FMN-binding" evidence="2">
    <location>
        <begin position="18"/>
        <end position="143"/>
    </location>
</feature>
<evidence type="ECO:0000313" key="3">
    <source>
        <dbReference type="EMBL" id="PVU95744.1"/>
    </source>
</evidence>
<gene>
    <name evidence="3" type="ORF">BB561_001632</name>
</gene>
<dbReference type="SUPFAM" id="SSF51395">
    <property type="entry name" value="FMN-linked oxidoreductases"/>
    <property type="match status" value="1"/>
</dbReference>
<reference evidence="3 4" key="1">
    <citation type="journal article" date="2018" name="MBio">
        <title>Comparative Genomics Reveals the Core Gene Toolbox for the Fungus-Insect Symbiosis.</title>
        <authorList>
            <person name="Wang Y."/>
            <person name="Stata M."/>
            <person name="Wang W."/>
            <person name="Stajich J.E."/>
            <person name="White M.M."/>
            <person name="Moncalvo J.M."/>
        </authorList>
    </citation>
    <scope>NUCLEOTIDE SEQUENCE [LARGE SCALE GENOMIC DNA]</scope>
    <source>
        <strain evidence="3 4">SWE-8-4</strain>
    </source>
</reference>
<accession>A0A2T9YTY9</accession>
<sequence length="385" mass="43700">MDPSKYKNSERYSQGMFLAPMVRIGTLPLRLMALEQGAALVWTPEMVDKSMIGCTRIEEGDIIKFLKNDKMVFYCHKNEKNKMVFQIGSSNPDLALEAAKVVQKFSVIGGMGAALLYNPDTLISILEKLVANIPLPITCKIRFILFTICVKENNNSDQNFCTVAKIPHFNRILPDIQETISLVKRIAKTGVSAITVHCRTVEMRNKNRAMWDRITDIINAVKPLPVVLNGDVFAFDDFFKAKKIDGISSVMVARGVYGNISVFNDSIKAEHIGNPLSNTKYLILQMYSDTKSEEYIKLSKVKTYTGYYEIFRIDKEYREKYLKSLEILKKPVEEETASRSNITPLEEAKTPETRKRGSEEHNKLVLEDKTKENNSKKSKAETGSR</sequence>
<dbReference type="GO" id="GO:0005737">
    <property type="term" value="C:cytoplasm"/>
    <property type="evidence" value="ECO:0007669"/>
    <property type="project" value="TreeGrafter"/>
</dbReference>
<dbReference type="AlphaFoldDB" id="A0A2T9YTY9"/>
<feature type="region of interest" description="Disordered" evidence="1">
    <location>
        <begin position="332"/>
        <end position="385"/>
    </location>
</feature>
<dbReference type="InterPro" id="IPR013785">
    <property type="entry name" value="Aldolase_TIM"/>
</dbReference>
<organism evidence="3 4">
    <name type="scientific">Smittium simulii</name>
    <dbReference type="NCBI Taxonomy" id="133385"/>
    <lineage>
        <taxon>Eukaryota</taxon>
        <taxon>Fungi</taxon>
        <taxon>Fungi incertae sedis</taxon>
        <taxon>Zoopagomycota</taxon>
        <taxon>Kickxellomycotina</taxon>
        <taxon>Harpellomycetes</taxon>
        <taxon>Harpellales</taxon>
        <taxon>Legeriomycetaceae</taxon>
        <taxon>Smittium</taxon>
    </lineage>
</organism>
<dbReference type="Proteomes" id="UP000245383">
    <property type="component" value="Unassembled WGS sequence"/>
</dbReference>
<comment type="caution">
    <text evidence="3">The sequence shown here is derived from an EMBL/GenBank/DDBJ whole genome shotgun (WGS) entry which is preliminary data.</text>
</comment>
<feature type="compositionally biased region" description="Basic and acidic residues" evidence="1">
    <location>
        <begin position="346"/>
        <end position="385"/>
    </location>
</feature>
<dbReference type="PANTHER" id="PTHR45936">
    <property type="entry name" value="TRNA-DIHYDROURIDINE(20) SYNTHASE [NAD(P)+]-LIKE"/>
    <property type="match status" value="1"/>
</dbReference>
<dbReference type="InterPro" id="IPR035587">
    <property type="entry name" value="DUS-like_FMN-bd"/>
</dbReference>
<dbReference type="CDD" id="cd02801">
    <property type="entry name" value="DUS_like_FMN"/>
    <property type="match status" value="1"/>
</dbReference>
<evidence type="ECO:0000313" key="4">
    <source>
        <dbReference type="Proteomes" id="UP000245383"/>
    </source>
</evidence>
<dbReference type="EMBL" id="MBFR01000048">
    <property type="protein sequence ID" value="PVU95744.1"/>
    <property type="molecule type" value="Genomic_DNA"/>
</dbReference>
<dbReference type="GO" id="GO:0017150">
    <property type="term" value="F:tRNA dihydrouridine synthase activity"/>
    <property type="evidence" value="ECO:0007669"/>
    <property type="project" value="TreeGrafter"/>
</dbReference>
<keyword evidence="4" id="KW-1185">Reference proteome</keyword>
<dbReference type="Gene3D" id="3.20.20.70">
    <property type="entry name" value="Aldolase class I"/>
    <property type="match status" value="1"/>
</dbReference>
<evidence type="ECO:0000259" key="2">
    <source>
        <dbReference type="Pfam" id="PF01207"/>
    </source>
</evidence>
<dbReference type="OrthoDB" id="10262250at2759"/>
<evidence type="ECO:0000256" key="1">
    <source>
        <dbReference type="SAM" id="MobiDB-lite"/>
    </source>
</evidence>
<dbReference type="Pfam" id="PF01207">
    <property type="entry name" value="Dus"/>
    <property type="match status" value="2"/>
</dbReference>
<name>A0A2T9YTY9_9FUNG</name>
<feature type="domain" description="DUS-like FMN-binding" evidence="2">
    <location>
        <begin position="176"/>
        <end position="320"/>
    </location>
</feature>
<dbReference type="InterPro" id="IPR052582">
    <property type="entry name" value="tRNA-DUS-like"/>
</dbReference>